<dbReference type="InParanoid" id="A7SZH2"/>
<dbReference type="PANTHER" id="PTHR31511">
    <property type="entry name" value="PROTEIN CBG23764"/>
    <property type="match status" value="1"/>
</dbReference>
<dbReference type="EMBL" id="DS469969">
    <property type="protein sequence ID" value="EDO30896.1"/>
    <property type="molecule type" value="Genomic_DNA"/>
</dbReference>
<dbReference type="Gene3D" id="2.120.10.30">
    <property type="entry name" value="TolB, C-terminal domain"/>
    <property type="match status" value="1"/>
</dbReference>
<evidence type="ECO:0000313" key="3">
    <source>
        <dbReference type="Proteomes" id="UP000001593"/>
    </source>
</evidence>
<feature type="compositionally biased region" description="Polar residues" evidence="1">
    <location>
        <begin position="240"/>
        <end position="256"/>
    </location>
</feature>
<dbReference type="Proteomes" id="UP000001593">
    <property type="component" value="Unassembled WGS sequence"/>
</dbReference>
<dbReference type="SUPFAM" id="SSF63825">
    <property type="entry name" value="YWTD domain"/>
    <property type="match status" value="1"/>
</dbReference>
<organism evidence="2 3">
    <name type="scientific">Nematostella vectensis</name>
    <name type="common">Starlet sea anemone</name>
    <dbReference type="NCBI Taxonomy" id="45351"/>
    <lineage>
        <taxon>Eukaryota</taxon>
        <taxon>Metazoa</taxon>
        <taxon>Cnidaria</taxon>
        <taxon>Anthozoa</taxon>
        <taxon>Hexacorallia</taxon>
        <taxon>Actiniaria</taxon>
        <taxon>Edwardsiidae</taxon>
        <taxon>Nematostella</taxon>
    </lineage>
</organism>
<name>A7SZH2_NEMVE</name>
<feature type="region of interest" description="Disordered" evidence="1">
    <location>
        <begin position="240"/>
        <end position="261"/>
    </location>
</feature>
<dbReference type="PANTHER" id="PTHR31511:SF12">
    <property type="entry name" value="RHO TERMINATION FACTOR N-TERMINAL DOMAIN-CONTAINING PROTEIN"/>
    <property type="match status" value="1"/>
</dbReference>
<protein>
    <submittedName>
        <fullName evidence="2">Uncharacterized protein</fullName>
    </submittedName>
</protein>
<gene>
    <name evidence="2" type="ORF">NEMVEDRAFT_v1g219972</name>
</gene>
<sequence length="1250" mass="141895">MLFNVGFFGYSKKRRRVLRSPSSSSDSSIQTSPERKAESQSPFSTQNQQEELSLPITSASHPSHPKQRPIDTFLRKAPPSSSSKVEALEPCFKLVAAKYRSEPAFTAIQPTTLKIKVFKNPPDASGRYALENKRLWHVNASNIGELTLAKTTKQFKEYFNTKNELKLSYFDGEEEMLILKNEDLIETCSFFLQCFQKYENHTEFLKTYATETMADTLSTTSVKFALQNKASVLSMYNAATRSAPQQDTNTNGPTGETESRDYKKMQKMKVNVSNEFNGKEEQADVISKSEIKCTACKCVIKLGKPFNIHNFRRHTRRCKKIDGQASKSISSLFMAMTAIAQRVSDKAKEIVEYVLELRNKGESSNDSIDVLLTVLDGVADRPCTLEAATDDIKRLCLKVVGSSAHPLLVHLSELCEEGNISEPNDSDEERSSTREGVVEAEAFTELYPALTRFQRAIQFNCKPVASYLLCGRGNHDQGRHAAQTPQGFVQTHNLSFLHPKTVIRHAPPSHLEGRVYGEDVLFCIETCAEKDVVAIKSNEVNGYLCCISTDEMAIKPALEYSPYLKSVVGLVDPDRLSYDEILRILTSSESVTSFLKTRQFVTQAREVRVSSLDDKINFPVGVFYCGSKGGADTIEHMYQDIFSAVNRCARCVQDDLDCICHCDMCFENKSVCAQCLLLGHSEWHPLCRPCLECLKEKEIPCKRLLPLVWSTDCDPKQKSFINRMLQDKASYPHQVPFPDPPHNIKSVRSAEFWYWVDINGYLVNVRLLLLLRREIEEMKRNVSMKAVRNKDRMDVETAIEIYRHGVQASIPDKRATTTLVPELEFKQWRRNGKILKHPVGVCFSPCHSKLFVSDRHQHAVYMLDMHCPVNVTLIAGGNGPGHANGQGKGVKMRDPADLDIDGKIIYVCDQENGRIRVIDCTSLFCHSSRLSLGSDTSENGDEDRDGDEECATRRIRQSFQIALDSLTSLANTLTEIGEERVLEEIRFASLTTLSVECFFKAMRADHDIPTMVEYAYRRARCVEDYMLRFYQKHFTYFTGPNSFYPEKIISGDPPSLMQRPSKKTQTKEGTSDETEDRRRAETMQEFTREYGRGARQANVRAKTKELTGTLPYSLSMLPDRIETGSDDVLDFLLYCKDDIVAVRHDRRREASPYWLAVMMEDVLVIAATGRFQKNSVTFRWLDQTDDHLRYTFHEVCNGNSPRCLLAKVESLPIHDQIVTITPEEDIKLSRIANGDDQTVETREDENEERK</sequence>
<feature type="compositionally biased region" description="Basic and acidic residues" evidence="1">
    <location>
        <begin position="1065"/>
        <end position="1080"/>
    </location>
</feature>
<evidence type="ECO:0000256" key="1">
    <source>
        <dbReference type="SAM" id="MobiDB-lite"/>
    </source>
</evidence>
<dbReference type="InterPro" id="IPR011042">
    <property type="entry name" value="6-blade_b-propeller_TolB-like"/>
</dbReference>
<dbReference type="AlphaFoldDB" id="A7SZH2"/>
<reference evidence="2 3" key="1">
    <citation type="journal article" date="2007" name="Science">
        <title>Sea anemone genome reveals ancestral eumetazoan gene repertoire and genomic organization.</title>
        <authorList>
            <person name="Putnam N.H."/>
            <person name="Srivastava M."/>
            <person name="Hellsten U."/>
            <person name="Dirks B."/>
            <person name="Chapman J."/>
            <person name="Salamov A."/>
            <person name="Terry A."/>
            <person name="Shapiro H."/>
            <person name="Lindquist E."/>
            <person name="Kapitonov V.V."/>
            <person name="Jurka J."/>
            <person name="Genikhovich G."/>
            <person name="Grigoriev I.V."/>
            <person name="Lucas S.M."/>
            <person name="Steele R.E."/>
            <person name="Finnerty J.R."/>
            <person name="Technau U."/>
            <person name="Martindale M.Q."/>
            <person name="Rokhsar D.S."/>
        </authorList>
    </citation>
    <scope>NUCLEOTIDE SEQUENCE [LARGE SCALE GENOMIC DNA]</scope>
    <source>
        <strain evidence="3">CH2 X CH6</strain>
    </source>
</reference>
<dbReference type="HOGENOM" id="CLU_265844_0_0_1"/>
<proteinExistence type="predicted"/>
<accession>A7SZH2</accession>
<evidence type="ECO:0000313" key="2">
    <source>
        <dbReference type="EMBL" id="EDO30896.1"/>
    </source>
</evidence>
<feature type="compositionally biased region" description="Low complexity" evidence="1">
    <location>
        <begin position="19"/>
        <end position="32"/>
    </location>
</feature>
<feature type="region of interest" description="Disordered" evidence="1">
    <location>
        <begin position="15"/>
        <end position="81"/>
    </location>
</feature>
<feature type="region of interest" description="Disordered" evidence="1">
    <location>
        <begin position="1049"/>
        <end position="1080"/>
    </location>
</feature>
<feature type="compositionally biased region" description="Polar residues" evidence="1">
    <location>
        <begin position="39"/>
        <end position="61"/>
    </location>
</feature>
<keyword evidence="3" id="KW-1185">Reference proteome</keyword>